<dbReference type="PANTHER" id="PTHR33492:SF11">
    <property type="entry name" value="OS04G0670900 PROTEIN"/>
    <property type="match status" value="1"/>
</dbReference>
<gene>
    <name evidence="3" type="ORF">A4U43_C01F10670</name>
</gene>
<dbReference type="Proteomes" id="UP000243459">
    <property type="component" value="Chromosome 1"/>
</dbReference>
<feature type="region of interest" description="Disordered" evidence="2">
    <location>
        <begin position="1"/>
        <end position="74"/>
    </location>
</feature>
<evidence type="ECO:0000256" key="1">
    <source>
        <dbReference type="SAM" id="Coils"/>
    </source>
</evidence>
<keyword evidence="4" id="KW-1185">Reference proteome</keyword>
<reference evidence="4" key="1">
    <citation type="journal article" date="2017" name="Nat. Commun.">
        <title>The asparagus genome sheds light on the origin and evolution of a young Y chromosome.</title>
        <authorList>
            <person name="Harkess A."/>
            <person name="Zhou J."/>
            <person name="Xu C."/>
            <person name="Bowers J.E."/>
            <person name="Van der Hulst R."/>
            <person name="Ayyampalayam S."/>
            <person name="Mercati F."/>
            <person name="Riccardi P."/>
            <person name="McKain M.R."/>
            <person name="Kakrana A."/>
            <person name="Tang H."/>
            <person name="Ray J."/>
            <person name="Groenendijk J."/>
            <person name="Arikit S."/>
            <person name="Mathioni S.M."/>
            <person name="Nakano M."/>
            <person name="Shan H."/>
            <person name="Telgmann-Rauber A."/>
            <person name="Kanno A."/>
            <person name="Yue Z."/>
            <person name="Chen H."/>
            <person name="Li W."/>
            <person name="Chen Y."/>
            <person name="Xu X."/>
            <person name="Zhang Y."/>
            <person name="Luo S."/>
            <person name="Chen H."/>
            <person name="Gao J."/>
            <person name="Mao Z."/>
            <person name="Pires J.C."/>
            <person name="Luo M."/>
            <person name="Kudrna D."/>
            <person name="Wing R.A."/>
            <person name="Meyers B.C."/>
            <person name="Yi K."/>
            <person name="Kong H."/>
            <person name="Lavrijsen P."/>
            <person name="Sunseri F."/>
            <person name="Falavigna A."/>
            <person name="Ye Y."/>
            <person name="Leebens-Mack J.H."/>
            <person name="Chen G."/>
        </authorList>
    </citation>
    <scope>NUCLEOTIDE SEQUENCE [LARGE SCALE GENOMIC DNA]</scope>
    <source>
        <strain evidence="4">cv. DH0086</strain>
    </source>
</reference>
<dbReference type="PANTHER" id="PTHR33492">
    <property type="entry name" value="OSJNBA0043A12.37 PROTEIN-RELATED"/>
    <property type="match status" value="1"/>
</dbReference>
<protein>
    <submittedName>
        <fullName evidence="3">Uncharacterized protein</fullName>
    </submittedName>
</protein>
<dbReference type="AlphaFoldDB" id="A0A5P1FSZ8"/>
<accession>A0A5P1FSZ8</accession>
<sequence length="150" mass="16626">MIKGQPPPGQQEGPRLRVEAQGATRPGPATGHGPPRAEREESADEFVVRAEPFESSESGQDEPDTKRRKLKSLGSSVVRSASVLARTLMACEEKRETRHRELLELEERRVKLEEERTEVNRQAVTGLISAVNGLSNAIHALVSDHRRGQM</sequence>
<evidence type="ECO:0000313" key="4">
    <source>
        <dbReference type="Proteomes" id="UP000243459"/>
    </source>
</evidence>
<feature type="coiled-coil region" evidence="1">
    <location>
        <begin position="88"/>
        <end position="122"/>
    </location>
</feature>
<dbReference type="Gramene" id="ONK79841">
    <property type="protein sequence ID" value="ONK79841"/>
    <property type="gene ID" value="A4U43_C01F10670"/>
</dbReference>
<dbReference type="EMBL" id="CM007381">
    <property type="protein sequence ID" value="ONK79841.1"/>
    <property type="molecule type" value="Genomic_DNA"/>
</dbReference>
<evidence type="ECO:0000313" key="3">
    <source>
        <dbReference type="EMBL" id="ONK79841.1"/>
    </source>
</evidence>
<evidence type="ECO:0000256" key="2">
    <source>
        <dbReference type="SAM" id="MobiDB-lite"/>
    </source>
</evidence>
<organism evidence="3 4">
    <name type="scientific">Asparagus officinalis</name>
    <name type="common">Garden asparagus</name>
    <dbReference type="NCBI Taxonomy" id="4686"/>
    <lineage>
        <taxon>Eukaryota</taxon>
        <taxon>Viridiplantae</taxon>
        <taxon>Streptophyta</taxon>
        <taxon>Embryophyta</taxon>
        <taxon>Tracheophyta</taxon>
        <taxon>Spermatophyta</taxon>
        <taxon>Magnoliopsida</taxon>
        <taxon>Liliopsida</taxon>
        <taxon>Asparagales</taxon>
        <taxon>Asparagaceae</taxon>
        <taxon>Asparagoideae</taxon>
        <taxon>Asparagus</taxon>
    </lineage>
</organism>
<name>A0A5P1FSZ8_ASPOF</name>
<feature type="compositionally biased region" description="Basic and acidic residues" evidence="2">
    <location>
        <begin position="35"/>
        <end position="52"/>
    </location>
</feature>
<proteinExistence type="predicted"/>
<keyword evidence="1" id="KW-0175">Coiled coil</keyword>